<dbReference type="Proteomes" id="UP000192368">
    <property type="component" value="Unassembled WGS sequence"/>
</dbReference>
<dbReference type="OrthoDB" id="9785995at2"/>
<name>A0A1W1UUG9_PEPAS</name>
<keyword evidence="7" id="KW-0689">Ribosomal protein</keyword>
<dbReference type="InterPro" id="IPR004498">
    <property type="entry name" value="Ribosomal_PrmA_MeTrfase"/>
</dbReference>
<dbReference type="EMBL" id="FWWR01000009">
    <property type="protein sequence ID" value="SMB84713.1"/>
    <property type="molecule type" value="Genomic_DNA"/>
</dbReference>
<dbReference type="SUPFAM" id="SSF53335">
    <property type="entry name" value="S-adenosyl-L-methionine-dependent methyltransferases"/>
    <property type="match status" value="1"/>
</dbReference>
<evidence type="ECO:0000256" key="6">
    <source>
        <dbReference type="HAMAP-Rule" id="MF_00735"/>
    </source>
</evidence>
<comment type="subcellular location">
    <subcellularLocation>
        <location evidence="6">Cytoplasm</location>
    </subcellularLocation>
</comment>
<keyword evidence="5 6" id="KW-0949">S-adenosyl-L-methionine</keyword>
<dbReference type="RefSeq" id="WP_084230351.1">
    <property type="nucleotide sequence ID" value="NZ_FWWR01000009.1"/>
</dbReference>
<comment type="similarity">
    <text evidence="1 6">Belongs to the methyltransferase superfamily. PrmA family.</text>
</comment>
<keyword evidence="8" id="KW-1185">Reference proteome</keyword>
<proteinExistence type="inferred from homology"/>
<accession>A0A1W1UUG9</accession>
<dbReference type="GO" id="GO:0005737">
    <property type="term" value="C:cytoplasm"/>
    <property type="evidence" value="ECO:0007669"/>
    <property type="project" value="UniProtKB-SubCell"/>
</dbReference>
<dbReference type="Gene3D" id="3.40.50.150">
    <property type="entry name" value="Vaccinia Virus protein VP39"/>
    <property type="match status" value="1"/>
</dbReference>
<dbReference type="InterPro" id="IPR050078">
    <property type="entry name" value="Ribosomal_L11_MeTrfase_PrmA"/>
</dbReference>
<feature type="binding site" evidence="6">
    <location>
        <position position="150"/>
    </location>
    <ligand>
        <name>S-adenosyl-L-methionine</name>
        <dbReference type="ChEBI" id="CHEBI:59789"/>
    </ligand>
</feature>
<evidence type="ECO:0000256" key="4">
    <source>
        <dbReference type="ARBA" id="ARBA00022679"/>
    </source>
</evidence>
<dbReference type="PANTHER" id="PTHR43648:SF1">
    <property type="entry name" value="ELECTRON TRANSFER FLAVOPROTEIN BETA SUBUNIT LYSINE METHYLTRANSFERASE"/>
    <property type="match status" value="1"/>
</dbReference>
<dbReference type="CDD" id="cd02440">
    <property type="entry name" value="AdoMet_MTases"/>
    <property type="match status" value="1"/>
</dbReference>
<dbReference type="GO" id="GO:0016279">
    <property type="term" value="F:protein-lysine N-methyltransferase activity"/>
    <property type="evidence" value="ECO:0007669"/>
    <property type="project" value="RHEA"/>
</dbReference>
<feature type="binding site" evidence="6">
    <location>
        <position position="171"/>
    </location>
    <ligand>
        <name>S-adenosyl-L-methionine</name>
        <dbReference type="ChEBI" id="CHEBI:59789"/>
    </ligand>
</feature>
<dbReference type="AlphaFoldDB" id="A0A1W1UUG9"/>
<comment type="function">
    <text evidence="6">Methylates ribosomal protein L11.</text>
</comment>
<keyword evidence="2 6" id="KW-0963">Cytoplasm</keyword>
<dbReference type="PIRSF" id="PIRSF000401">
    <property type="entry name" value="RPL11_MTase"/>
    <property type="match status" value="1"/>
</dbReference>
<evidence type="ECO:0000313" key="7">
    <source>
        <dbReference type="EMBL" id="SMB84713.1"/>
    </source>
</evidence>
<gene>
    <name evidence="6" type="primary">prmA</name>
    <name evidence="7" type="ORF">SAMN00017477_0697</name>
</gene>
<evidence type="ECO:0000256" key="5">
    <source>
        <dbReference type="ARBA" id="ARBA00022691"/>
    </source>
</evidence>
<dbReference type="GO" id="GO:0005840">
    <property type="term" value="C:ribosome"/>
    <property type="evidence" value="ECO:0007669"/>
    <property type="project" value="UniProtKB-KW"/>
</dbReference>
<feature type="binding site" evidence="6">
    <location>
        <position position="193"/>
    </location>
    <ligand>
        <name>S-adenosyl-L-methionine</name>
        <dbReference type="ChEBI" id="CHEBI:59789"/>
    </ligand>
</feature>
<sequence>MKYIELVLKAKDENREDILNVLYDNDIYIFEEEGKEIIEELDKTEKDWDFVDERILNLEPGMRTFKIYFQESEIEIVERLKEQLYSLGELKIEETDDEDWANNWKKYYEPVEIGESLVIIPSWLEYEGTHENKIYIEPGMAFGTGTHETTYMCLEALEDYVIEEDTVFDIGCGSGILGVAATKLGAEKIVAVDIDSKCTQVSKENAILNNVEDKVEIHTANLLDVVDGKADIIVSNIIAEIITEMVPDLKKHLEDDGIFISSGIIVEKIYMVEEALIENGFEIIEKREKNGWALVVGRICTDSLED</sequence>
<keyword evidence="3 6" id="KW-0489">Methyltransferase</keyword>
<evidence type="ECO:0000313" key="8">
    <source>
        <dbReference type="Proteomes" id="UP000192368"/>
    </source>
</evidence>
<evidence type="ECO:0000256" key="2">
    <source>
        <dbReference type="ARBA" id="ARBA00022490"/>
    </source>
</evidence>
<keyword evidence="7" id="KW-0687">Ribonucleoprotein</keyword>
<reference evidence="8" key="1">
    <citation type="submission" date="2017-04" db="EMBL/GenBank/DDBJ databases">
        <authorList>
            <person name="Varghese N."/>
            <person name="Submissions S."/>
        </authorList>
    </citation>
    <scope>NUCLEOTIDE SEQUENCE [LARGE SCALE GENOMIC DNA]</scope>
    <source>
        <strain evidence="8">DSM 20463</strain>
    </source>
</reference>
<dbReference type="NCBIfam" id="TIGR00406">
    <property type="entry name" value="prmA"/>
    <property type="match status" value="1"/>
</dbReference>
<feature type="binding site" evidence="6">
    <location>
        <position position="236"/>
    </location>
    <ligand>
        <name>S-adenosyl-L-methionine</name>
        <dbReference type="ChEBI" id="CHEBI:59789"/>
    </ligand>
</feature>
<evidence type="ECO:0000256" key="3">
    <source>
        <dbReference type="ARBA" id="ARBA00022603"/>
    </source>
</evidence>
<protein>
    <recommendedName>
        <fullName evidence="6">Ribosomal protein L11 methyltransferase</fullName>
        <shortName evidence="6">L11 Mtase</shortName>
        <ecNumber evidence="6">2.1.1.-</ecNumber>
    </recommendedName>
</protein>
<organism evidence="7 8">
    <name type="scientific">Peptoniphilus asaccharolyticus DSM 20463</name>
    <dbReference type="NCBI Taxonomy" id="573058"/>
    <lineage>
        <taxon>Bacteria</taxon>
        <taxon>Bacillati</taxon>
        <taxon>Bacillota</taxon>
        <taxon>Tissierellia</taxon>
        <taxon>Tissierellales</taxon>
        <taxon>Peptoniphilaceae</taxon>
        <taxon>Peptoniphilus</taxon>
    </lineage>
</organism>
<dbReference type="Pfam" id="PF06325">
    <property type="entry name" value="PrmA"/>
    <property type="match status" value="1"/>
</dbReference>
<dbReference type="STRING" id="573058.SAMN00017477_0697"/>
<dbReference type="GO" id="GO:0032259">
    <property type="term" value="P:methylation"/>
    <property type="evidence" value="ECO:0007669"/>
    <property type="project" value="UniProtKB-KW"/>
</dbReference>
<keyword evidence="4 6" id="KW-0808">Transferase</keyword>
<comment type="catalytic activity">
    <reaction evidence="6">
        <text>L-lysyl-[protein] + 3 S-adenosyl-L-methionine = N(6),N(6),N(6)-trimethyl-L-lysyl-[protein] + 3 S-adenosyl-L-homocysteine + 3 H(+)</text>
        <dbReference type="Rhea" id="RHEA:54192"/>
        <dbReference type="Rhea" id="RHEA-COMP:9752"/>
        <dbReference type="Rhea" id="RHEA-COMP:13826"/>
        <dbReference type="ChEBI" id="CHEBI:15378"/>
        <dbReference type="ChEBI" id="CHEBI:29969"/>
        <dbReference type="ChEBI" id="CHEBI:57856"/>
        <dbReference type="ChEBI" id="CHEBI:59789"/>
        <dbReference type="ChEBI" id="CHEBI:61961"/>
    </reaction>
</comment>
<dbReference type="HAMAP" id="MF_00735">
    <property type="entry name" value="Methyltr_PrmA"/>
    <property type="match status" value="1"/>
</dbReference>
<dbReference type="PANTHER" id="PTHR43648">
    <property type="entry name" value="ELECTRON TRANSFER FLAVOPROTEIN BETA SUBUNIT LYSINE METHYLTRANSFERASE"/>
    <property type="match status" value="1"/>
</dbReference>
<dbReference type="InterPro" id="IPR029063">
    <property type="entry name" value="SAM-dependent_MTases_sf"/>
</dbReference>
<dbReference type="EC" id="2.1.1.-" evidence="6"/>
<evidence type="ECO:0000256" key="1">
    <source>
        <dbReference type="ARBA" id="ARBA00009741"/>
    </source>
</evidence>